<dbReference type="CDD" id="cd03257">
    <property type="entry name" value="ABC_NikE_OppD_transporters"/>
    <property type="match status" value="1"/>
</dbReference>
<dbReference type="InterPro" id="IPR003439">
    <property type="entry name" value="ABC_transporter-like_ATP-bd"/>
</dbReference>
<evidence type="ECO:0000256" key="4">
    <source>
        <dbReference type="ARBA" id="ARBA00022741"/>
    </source>
</evidence>
<dbReference type="Pfam" id="PF00005">
    <property type="entry name" value="ABC_tran"/>
    <property type="match status" value="1"/>
</dbReference>
<dbReference type="GO" id="GO:0016887">
    <property type="term" value="F:ATP hydrolysis activity"/>
    <property type="evidence" value="ECO:0007669"/>
    <property type="project" value="InterPro"/>
</dbReference>
<organism evidence="7 9">
    <name type="scientific">Paracoccus saliphilus</name>
    <dbReference type="NCBI Taxonomy" id="405559"/>
    <lineage>
        <taxon>Bacteria</taxon>
        <taxon>Pseudomonadati</taxon>
        <taxon>Pseudomonadota</taxon>
        <taxon>Alphaproteobacteria</taxon>
        <taxon>Rhodobacterales</taxon>
        <taxon>Paracoccaceae</taxon>
        <taxon>Paracoccus</taxon>
    </lineage>
</organism>
<dbReference type="FunFam" id="3.40.50.300:FF:000016">
    <property type="entry name" value="Oligopeptide ABC transporter ATP-binding component"/>
    <property type="match status" value="1"/>
</dbReference>
<dbReference type="PANTHER" id="PTHR43776">
    <property type="entry name" value="TRANSPORT ATP-BINDING PROTEIN"/>
    <property type="match status" value="1"/>
</dbReference>
<dbReference type="GO" id="GO:0015833">
    <property type="term" value="P:peptide transport"/>
    <property type="evidence" value="ECO:0007669"/>
    <property type="project" value="InterPro"/>
</dbReference>
<proteinExistence type="inferred from homology"/>
<keyword evidence="3" id="KW-0813">Transport</keyword>
<dbReference type="PANTHER" id="PTHR43776:SF7">
    <property type="entry name" value="D,D-DIPEPTIDE TRANSPORT ATP-BINDING PROTEIN DDPF-RELATED"/>
    <property type="match status" value="1"/>
</dbReference>
<dbReference type="GO" id="GO:0055085">
    <property type="term" value="P:transmembrane transport"/>
    <property type="evidence" value="ECO:0007669"/>
    <property type="project" value="UniProtKB-ARBA"/>
</dbReference>
<dbReference type="SUPFAM" id="SSF52540">
    <property type="entry name" value="P-loop containing nucleoside triphosphate hydrolases"/>
    <property type="match status" value="1"/>
</dbReference>
<dbReference type="Gene3D" id="3.40.50.300">
    <property type="entry name" value="P-loop containing nucleotide triphosphate hydrolases"/>
    <property type="match status" value="1"/>
</dbReference>
<dbReference type="EMBL" id="FTOU01000027">
    <property type="protein sequence ID" value="SIT16078.1"/>
    <property type="molecule type" value="Genomic_DNA"/>
</dbReference>
<evidence type="ECO:0000313" key="9">
    <source>
        <dbReference type="Proteomes" id="UP000186216"/>
    </source>
</evidence>
<dbReference type="AlphaFoldDB" id="A0AA45W8C5"/>
<evidence type="ECO:0000256" key="3">
    <source>
        <dbReference type="ARBA" id="ARBA00022448"/>
    </source>
</evidence>
<protein>
    <submittedName>
        <fullName evidence="8">ATP-binding cassette domain-containing protein</fullName>
    </submittedName>
    <submittedName>
        <fullName evidence="7">Peptide/nickel transport system ATP-binding protein</fullName>
    </submittedName>
</protein>
<accession>A0AA45W8C5</accession>
<keyword evidence="10" id="KW-1185">Reference proteome</keyword>
<evidence type="ECO:0000259" key="6">
    <source>
        <dbReference type="PROSITE" id="PS50893"/>
    </source>
</evidence>
<dbReference type="RefSeq" id="WP_076528797.1">
    <property type="nucleotide sequence ID" value="NZ_CP067140.1"/>
</dbReference>
<name>A0AA45W8C5_9RHOB</name>
<dbReference type="InterPro" id="IPR003593">
    <property type="entry name" value="AAA+_ATPase"/>
</dbReference>
<dbReference type="Proteomes" id="UP001215549">
    <property type="component" value="Chromosome"/>
</dbReference>
<dbReference type="InterPro" id="IPR050319">
    <property type="entry name" value="ABC_transp_ATP-bind"/>
</dbReference>
<evidence type="ECO:0000313" key="10">
    <source>
        <dbReference type="Proteomes" id="UP001215549"/>
    </source>
</evidence>
<dbReference type="PROSITE" id="PS00211">
    <property type="entry name" value="ABC_TRANSPORTER_1"/>
    <property type="match status" value="1"/>
</dbReference>
<dbReference type="Proteomes" id="UP000186216">
    <property type="component" value="Unassembled WGS sequence"/>
</dbReference>
<dbReference type="PROSITE" id="PS50893">
    <property type="entry name" value="ABC_TRANSPORTER_2"/>
    <property type="match status" value="1"/>
</dbReference>
<feature type="domain" description="ABC transporter" evidence="6">
    <location>
        <begin position="17"/>
        <end position="266"/>
    </location>
</feature>
<reference evidence="8 10" key="2">
    <citation type="submission" date="2021-01" db="EMBL/GenBank/DDBJ databases">
        <title>Biogeographic distribution of Paracoccus.</title>
        <authorList>
            <person name="Hollensteiner J."/>
            <person name="Leineberger J."/>
            <person name="Brinkhoff T."/>
            <person name="Daniel R."/>
        </authorList>
    </citation>
    <scope>NUCLEOTIDE SEQUENCE [LARGE SCALE GENOMIC DNA]</scope>
    <source>
        <strain evidence="8 10">DSM 18447</strain>
    </source>
</reference>
<evidence type="ECO:0000313" key="7">
    <source>
        <dbReference type="EMBL" id="SIT16078.1"/>
    </source>
</evidence>
<dbReference type="EMBL" id="CP067140">
    <property type="protein sequence ID" value="WCR02958.1"/>
    <property type="molecule type" value="Genomic_DNA"/>
</dbReference>
<evidence type="ECO:0000256" key="1">
    <source>
        <dbReference type="ARBA" id="ARBA00004417"/>
    </source>
</evidence>
<keyword evidence="4" id="KW-0547">Nucleotide-binding</keyword>
<dbReference type="Pfam" id="PF08352">
    <property type="entry name" value="oligo_HPY"/>
    <property type="match status" value="1"/>
</dbReference>
<comment type="similarity">
    <text evidence="2">Belongs to the ABC transporter superfamily.</text>
</comment>
<comment type="subcellular location">
    <subcellularLocation>
        <location evidence="1">Cell inner membrane</location>
        <topology evidence="1">Peripheral membrane protein</topology>
    </subcellularLocation>
</comment>
<dbReference type="InterPro" id="IPR013563">
    <property type="entry name" value="Oligopep_ABC_C"/>
</dbReference>
<sequence>MTQTPIIALDGLSKRFTKELDMAEKTARMLGSSIAPQTVHAVDNVSFQISTGEVMGLVGESGCGKSTLGRMVAGLLTPSEGRILFRGKDVAEMTGAEARAAALDIQMVFQDPMSSLNPRLRVRDIIGEAPRVHGITTRRETAAYVEDILGQVGLDPAMGKRYPHQFSGGQRARVGIARALAVKPDFLVCDESVAALDVSIQAQVLNLFVKLRSEFDLTYLFISHDLGVVEHISDRIAVMYLGRLIELGDAQDLIARPNHPYTQALVSEIPTFETGKKTYSAIKGEIPSPLNPPRGCHFHPRCPHAHARCREEVPALKEVAPGRLSACHLNDAA</sequence>
<dbReference type="InterPro" id="IPR027417">
    <property type="entry name" value="P-loop_NTPase"/>
</dbReference>
<dbReference type="SMART" id="SM00382">
    <property type="entry name" value="AAA"/>
    <property type="match status" value="1"/>
</dbReference>
<dbReference type="GO" id="GO:0005524">
    <property type="term" value="F:ATP binding"/>
    <property type="evidence" value="ECO:0007669"/>
    <property type="project" value="UniProtKB-KW"/>
</dbReference>
<dbReference type="NCBIfam" id="TIGR01727">
    <property type="entry name" value="oligo_HPY"/>
    <property type="match status" value="1"/>
</dbReference>
<evidence type="ECO:0000313" key="8">
    <source>
        <dbReference type="EMBL" id="WCR02958.1"/>
    </source>
</evidence>
<evidence type="ECO:0000256" key="2">
    <source>
        <dbReference type="ARBA" id="ARBA00005417"/>
    </source>
</evidence>
<dbReference type="GO" id="GO:0005886">
    <property type="term" value="C:plasma membrane"/>
    <property type="evidence" value="ECO:0007669"/>
    <property type="project" value="UniProtKB-SubCell"/>
</dbReference>
<dbReference type="InterPro" id="IPR017871">
    <property type="entry name" value="ABC_transporter-like_CS"/>
</dbReference>
<evidence type="ECO:0000256" key="5">
    <source>
        <dbReference type="ARBA" id="ARBA00022840"/>
    </source>
</evidence>
<reference evidence="7 9" key="1">
    <citation type="submission" date="2017-01" db="EMBL/GenBank/DDBJ databases">
        <authorList>
            <person name="Varghese N."/>
            <person name="Submissions S."/>
        </authorList>
    </citation>
    <scope>NUCLEOTIDE SEQUENCE [LARGE SCALE GENOMIC DNA]</scope>
    <source>
        <strain evidence="7 9">DSM 18447</strain>
    </source>
</reference>
<keyword evidence="5 7" id="KW-0067">ATP-binding</keyword>
<gene>
    <name evidence="8" type="ORF">JHX88_19480</name>
    <name evidence="7" type="ORF">SAMN05421772_12734</name>
</gene>